<accession>A0A3R7GY59</accession>
<evidence type="ECO:0000256" key="4">
    <source>
        <dbReference type="ARBA" id="ARBA00022737"/>
    </source>
</evidence>
<dbReference type="GO" id="GO:0031145">
    <property type="term" value="P:anaphase-promoting complex-dependent catabolic process"/>
    <property type="evidence" value="ECO:0007669"/>
    <property type="project" value="TreeGrafter"/>
</dbReference>
<evidence type="ECO:0000256" key="7">
    <source>
        <dbReference type="PROSITE-ProRule" id="PRU00221"/>
    </source>
</evidence>
<evidence type="ECO:0000313" key="15">
    <source>
        <dbReference type="Proteomes" id="UP000285883"/>
    </source>
</evidence>
<dbReference type="PANTHER" id="PTHR19918:SF8">
    <property type="entry name" value="FI02843P"/>
    <property type="match status" value="1"/>
</dbReference>
<reference evidence="14 15" key="2">
    <citation type="submission" date="2018-07" db="EMBL/GenBank/DDBJ databases">
        <title>Genome sequencing of oomycete isolates from Chile give support for New Zealand origin for Phytophthora kernoviae and make available the first Nothophytophthora sp. genome.</title>
        <authorList>
            <person name="Studholme D.J."/>
            <person name="Sanfuentes E."/>
            <person name="Panda P."/>
            <person name="Hill R."/>
            <person name="Sambles C."/>
            <person name="Grant M."/>
            <person name="Williams N.M."/>
            <person name="Mcdougal R.L."/>
        </authorList>
    </citation>
    <scope>NUCLEOTIDE SEQUENCE [LARGE SCALE GENOMIC DNA]</scope>
    <source>
        <strain evidence="12">Chile2</strain>
        <strain evidence="13">Chile4</strain>
    </source>
</reference>
<keyword evidence="5" id="KW-0498">Mitosis</keyword>
<dbReference type="SMART" id="SM00320">
    <property type="entry name" value="WD40"/>
    <property type="match status" value="6"/>
</dbReference>
<feature type="repeat" description="WD" evidence="7">
    <location>
        <begin position="248"/>
        <end position="281"/>
    </location>
</feature>
<name>A0A3R7GY59_9STRA</name>
<dbReference type="InterPro" id="IPR019775">
    <property type="entry name" value="WD40_repeat_CS"/>
</dbReference>
<keyword evidence="4" id="KW-0677">Repeat</keyword>
<evidence type="ECO:0000256" key="6">
    <source>
        <dbReference type="ARBA" id="ARBA00023306"/>
    </source>
</evidence>
<dbReference type="GO" id="GO:1990757">
    <property type="term" value="F:ubiquitin ligase activator activity"/>
    <property type="evidence" value="ECO:0007669"/>
    <property type="project" value="TreeGrafter"/>
</dbReference>
<protein>
    <recommendedName>
        <fullName evidence="9">CDC20/Fizzy WD40 domain-containing protein</fullName>
    </recommendedName>
</protein>
<feature type="signal peptide" evidence="8">
    <location>
        <begin position="1"/>
        <end position="23"/>
    </location>
</feature>
<evidence type="ECO:0000313" key="13">
    <source>
        <dbReference type="EMBL" id="RLN78824.1"/>
    </source>
</evidence>
<dbReference type="PROSITE" id="PS50082">
    <property type="entry name" value="WD_REPEATS_2"/>
    <property type="match status" value="2"/>
</dbReference>
<dbReference type="PRINTS" id="PR00320">
    <property type="entry name" value="GPROTEINBRPT"/>
</dbReference>
<dbReference type="GO" id="GO:0051301">
    <property type="term" value="P:cell division"/>
    <property type="evidence" value="ECO:0007669"/>
    <property type="project" value="UniProtKB-KW"/>
</dbReference>
<feature type="chain" id="PRO_5036092267" description="CDC20/Fizzy WD40 domain-containing protein" evidence="8">
    <location>
        <begin position="24"/>
        <end position="308"/>
    </location>
</feature>
<dbReference type="EMBL" id="MAYM02001210">
    <property type="protein sequence ID" value="RLN25831.1"/>
    <property type="molecule type" value="Genomic_DNA"/>
</dbReference>
<evidence type="ECO:0000256" key="8">
    <source>
        <dbReference type="SAM" id="SignalP"/>
    </source>
</evidence>
<dbReference type="Proteomes" id="UP000285883">
    <property type="component" value="Unassembled WGS sequence"/>
</dbReference>
<dbReference type="PANTHER" id="PTHR19918">
    <property type="entry name" value="CELL DIVISION CYCLE 20 CDC20 FIZZY -RELATED"/>
    <property type="match status" value="1"/>
</dbReference>
<dbReference type="PROSITE" id="PS00678">
    <property type="entry name" value="WD_REPEATS_1"/>
    <property type="match status" value="1"/>
</dbReference>
<keyword evidence="8" id="KW-0732">Signal</keyword>
<sequence>MAWGTNGILAIALGQVVFLYCTATNKTQEIRACFEQNNYVTSVAWRSGTNQLAVGTFQAELQLWDIDRCAKLRSLRSHRARIGSLAWSSSDTLASGSLDAKILLNDVRASRYVVGVLAHHTEEVCGLAWSPDGNTLASGSNDNQLCLWDTAMARTIRTNGHGAAVRALTWSPWERHLLASGGGAADGAIKLWSSLNGQLLRSVATGSQVCALAWSNTTRELVSAHGHHSAANTVTLWEYPSMTRVCDLTGHTARVLHLAISPNGMSMASAGADETLRFWDVFPSSRSSWMSPNPGKSGRFDLHSAVIR</sequence>
<evidence type="ECO:0000313" key="11">
    <source>
        <dbReference type="EMBL" id="KAG2520474.1"/>
    </source>
</evidence>
<evidence type="ECO:0000256" key="2">
    <source>
        <dbReference type="ARBA" id="ARBA00022574"/>
    </source>
</evidence>
<dbReference type="InterPro" id="IPR036322">
    <property type="entry name" value="WD40_repeat_dom_sf"/>
</dbReference>
<dbReference type="InterPro" id="IPR033010">
    <property type="entry name" value="Cdc20/Fizzy"/>
</dbReference>
<dbReference type="GO" id="GO:0010997">
    <property type="term" value="F:anaphase-promoting complex binding"/>
    <property type="evidence" value="ECO:0007669"/>
    <property type="project" value="InterPro"/>
</dbReference>
<dbReference type="EMBL" id="JPWV03000285">
    <property type="protein sequence ID" value="KAG2519327.1"/>
    <property type="molecule type" value="Genomic_DNA"/>
</dbReference>
<evidence type="ECO:0000256" key="1">
    <source>
        <dbReference type="ARBA" id="ARBA00006445"/>
    </source>
</evidence>
<keyword evidence="2 7" id="KW-0853">WD repeat</keyword>
<dbReference type="SUPFAM" id="SSF50978">
    <property type="entry name" value="WD40 repeat-like"/>
    <property type="match status" value="1"/>
</dbReference>
<dbReference type="InterPro" id="IPR020472">
    <property type="entry name" value="WD40_PAC1"/>
</dbReference>
<dbReference type="InterPro" id="IPR001680">
    <property type="entry name" value="WD40_rpt"/>
</dbReference>
<dbReference type="InterPro" id="IPR015943">
    <property type="entry name" value="WD40/YVTN_repeat-like_dom_sf"/>
</dbReference>
<evidence type="ECO:0000259" key="9">
    <source>
        <dbReference type="Pfam" id="PF24807"/>
    </source>
</evidence>
<organism evidence="13 14">
    <name type="scientific">Phytophthora kernoviae</name>
    <dbReference type="NCBI Taxonomy" id="325452"/>
    <lineage>
        <taxon>Eukaryota</taxon>
        <taxon>Sar</taxon>
        <taxon>Stramenopiles</taxon>
        <taxon>Oomycota</taxon>
        <taxon>Peronosporomycetes</taxon>
        <taxon>Peronosporales</taxon>
        <taxon>Peronosporaceae</taxon>
        <taxon>Phytophthora</taxon>
    </lineage>
</organism>
<keyword evidence="3" id="KW-0132">Cell division</keyword>
<dbReference type="GO" id="GO:1905786">
    <property type="term" value="P:positive regulation of anaphase-promoting complex-dependent catabolic process"/>
    <property type="evidence" value="ECO:0007669"/>
    <property type="project" value="TreeGrafter"/>
</dbReference>
<dbReference type="Pfam" id="PF24807">
    <property type="entry name" value="WD40_CDC20-Fz"/>
    <property type="match status" value="1"/>
</dbReference>
<dbReference type="Gene3D" id="2.130.10.10">
    <property type="entry name" value="YVTN repeat-like/Quinoprotein amine dehydrogenase"/>
    <property type="match status" value="1"/>
</dbReference>
<dbReference type="Proteomes" id="UP000285624">
    <property type="component" value="Unassembled WGS sequence"/>
</dbReference>
<dbReference type="AlphaFoldDB" id="A0A3R7GY59"/>
<gene>
    <name evidence="12" type="ORF">BBI17_005648</name>
    <name evidence="13" type="ORF">BBO99_00005692</name>
    <name evidence="10" type="ORF">JM16_006528</name>
    <name evidence="11" type="ORF">JM18_005926</name>
</gene>
<feature type="domain" description="CDC20/Fizzy WD40" evidence="9">
    <location>
        <begin position="1"/>
        <end position="279"/>
    </location>
</feature>
<dbReference type="EMBL" id="MBDN02000172">
    <property type="protein sequence ID" value="RLN78824.1"/>
    <property type="molecule type" value="Genomic_DNA"/>
</dbReference>
<dbReference type="InterPro" id="IPR056150">
    <property type="entry name" value="WD40_CDC20-Fz"/>
</dbReference>
<comment type="caution">
    <text evidence="13">The sequence shown here is derived from an EMBL/GenBank/DDBJ whole genome shotgun (WGS) entry which is preliminary data.</text>
</comment>
<evidence type="ECO:0000256" key="5">
    <source>
        <dbReference type="ARBA" id="ARBA00022776"/>
    </source>
</evidence>
<evidence type="ECO:0000313" key="14">
    <source>
        <dbReference type="Proteomes" id="UP000285624"/>
    </source>
</evidence>
<evidence type="ECO:0000313" key="12">
    <source>
        <dbReference type="EMBL" id="RLN25831.1"/>
    </source>
</evidence>
<dbReference type="STRING" id="325452.A0A3R7GY59"/>
<evidence type="ECO:0000256" key="3">
    <source>
        <dbReference type="ARBA" id="ARBA00022618"/>
    </source>
</evidence>
<evidence type="ECO:0000313" key="10">
    <source>
        <dbReference type="EMBL" id="KAG2519327.1"/>
    </source>
</evidence>
<dbReference type="PROSITE" id="PS50294">
    <property type="entry name" value="WD_REPEATS_REGION"/>
    <property type="match status" value="2"/>
</dbReference>
<reference evidence="10" key="3">
    <citation type="submission" date="2020-06" db="EMBL/GenBank/DDBJ databases">
        <authorList>
            <person name="Studholme D.J."/>
        </authorList>
    </citation>
    <scope>NUCLEOTIDE SEQUENCE</scope>
    <source>
        <strain evidence="10">NZFS 2646</strain>
        <strain evidence="11">NZFS 3630</strain>
    </source>
</reference>
<proteinExistence type="inferred from homology"/>
<dbReference type="Proteomes" id="UP000785171">
    <property type="component" value="Unassembled WGS sequence"/>
</dbReference>
<dbReference type="Proteomes" id="UP000792063">
    <property type="component" value="Unassembled WGS sequence"/>
</dbReference>
<keyword evidence="14" id="KW-1185">Reference proteome</keyword>
<feature type="repeat" description="WD" evidence="7">
    <location>
        <begin position="117"/>
        <end position="158"/>
    </location>
</feature>
<dbReference type="GO" id="GO:0005680">
    <property type="term" value="C:anaphase-promoting complex"/>
    <property type="evidence" value="ECO:0007669"/>
    <property type="project" value="TreeGrafter"/>
</dbReference>
<reference evidence="10" key="1">
    <citation type="journal article" date="2015" name="Genom Data">
        <title>Genome sequences of six Phytophthora species associated with forests in New Zealand.</title>
        <authorList>
            <person name="Studholme D.J."/>
            <person name="McDougal R.L."/>
            <person name="Sambles C."/>
            <person name="Hansen E."/>
            <person name="Hardy G."/>
            <person name="Grant M."/>
            <person name="Ganley R.J."/>
            <person name="Williams N.M."/>
        </authorList>
    </citation>
    <scope>NUCLEOTIDE SEQUENCE</scope>
    <source>
        <strain evidence="10">NZFS 2646</strain>
        <strain evidence="11">NZFS 3630</strain>
    </source>
</reference>
<keyword evidence="6" id="KW-0131">Cell cycle</keyword>
<comment type="similarity">
    <text evidence="1">Belongs to the WD repeat CDC20/Fizzy family.</text>
</comment>
<dbReference type="EMBL" id="JPWU03000289">
    <property type="protein sequence ID" value="KAG2520474.1"/>
    <property type="molecule type" value="Genomic_DNA"/>
</dbReference>